<name>A0ABN8XBH1_9GAMM</name>
<accession>A0ABN8XBH1</accession>
<evidence type="ECO:0000313" key="2">
    <source>
        <dbReference type="Proteomes" id="UP001162030"/>
    </source>
</evidence>
<sequence length="40" mass="4433">MLYQLSYSRVVLFRPEILGITDGFVNSSFSPLRAGSAALR</sequence>
<organism evidence="1 2">
    <name type="scientific">Methylocaldum szegediense</name>
    <dbReference type="NCBI Taxonomy" id="73780"/>
    <lineage>
        <taxon>Bacteria</taxon>
        <taxon>Pseudomonadati</taxon>
        <taxon>Pseudomonadota</taxon>
        <taxon>Gammaproteobacteria</taxon>
        <taxon>Methylococcales</taxon>
        <taxon>Methylococcaceae</taxon>
        <taxon>Methylocaldum</taxon>
    </lineage>
</organism>
<dbReference type="EMBL" id="OX458333">
    <property type="protein sequence ID" value="CAI8951085.1"/>
    <property type="molecule type" value="Genomic_DNA"/>
</dbReference>
<gene>
    <name evidence="1" type="ORF">MSZNOR_4452</name>
</gene>
<keyword evidence="2" id="KW-1185">Reference proteome</keyword>
<dbReference type="Proteomes" id="UP001162030">
    <property type="component" value="Chromosome"/>
</dbReference>
<proteinExistence type="predicted"/>
<reference evidence="1 2" key="1">
    <citation type="submission" date="2023-03" db="EMBL/GenBank/DDBJ databases">
        <authorList>
            <person name="Pearce D."/>
        </authorList>
    </citation>
    <scope>NUCLEOTIDE SEQUENCE [LARGE SCALE GENOMIC DNA]</scope>
    <source>
        <strain evidence="1">Msz</strain>
    </source>
</reference>
<evidence type="ECO:0000313" key="1">
    <source>
        <dbReference type="EMBL" id="CAI8951085.1"/>
    </source>
</evidence>
<protein>
    <submittedName>
        <fullName evidence="1">Uncharacterized protein</fullName>
    </submittedName>
</protein>